<proteinExistence type="predicted"/>
<evidence type="ECO:0000256" key="5">
    <source>
        <dbReference type="SAM" id="MobiDB-lite"/>
    </source>
</evidence>
<feature type="transmembrane region" description="Helical" evidence="6">
    <location>
        <begin position="177"/>
        <end position="195"/>
    </location>
</feature>
<dbReference type="STRING" id="946362.F2UF99"/>
<evidence type="ECO:0000256" key="4">
    <source>
        <dbReference type="ARBA" id="ARBA00023136"/>
    </source>
</evidence>
<name>F2UF99_SALR5</name>
<keyword evidence="7" id="KW-0732">Signal</keyword>
<dbReference type="FunCoup" id="F2UF99">
    <property type="interactions" value="1342"/>
</dbReference>
<feature type="region of interest" description="Disordered" evidence="5">
    <location>
        <begin position="460"/>
        <end position="503"/>
    </location>
</feature>
<gene>
    <name evidence="8" type="ORF">PTSG_06951</name>
</gene>
<evidence type="ECO:0000256" key="6">
    <source>
        <dbReference type="SAM" id="Phobius"/>
    </source>
</evidence>
<feature type="compositionally biased region" description="Basic residues" evidence="5">
    <location>
        <begin position="487"/>
        <end position="503"/>
    </location>
</feature>
<dbReference type="EMBL" id="GL832971">
    <property type="protein sequence ID" value="EGD75299.1"/>
    <property type="molecule type" value="Genomic_DNA"/>
</dbReference>
<dbReference type="PANTHER" id="PTHR12883:SF0">
    <property type="entry name" value="PAT COMPLEX SUBUNIT CCDC47"/>
    <property type="match status" value="1"/>
</dbReference>
<feature type="region of interest" description="Disordered" evidence="5">
    <location>
        <begin position="41"/>
        <end position="87"/>
    </location>
</feature>
<evidence type="ECO:0000256" key="3">
    <source>
        <dbReference type="ARBA" id="ARBA00022989"/>
    </source>
</evidence>
<feature type="chain" id="PRO_5003288620" description="Coiled-coil domain-containing protein 47" evidence="7">
    <location>
        <begin position="26"/>
        <end position="503"/>
    </location>
</feature>
<evidence type="ECO:0008006" key="10">
    <source>
        <dbReference type="Google" id="ProtNLM"/>
    </source>
</evidence>
<dbReference type="AlphaFoldDB" id="F2UF99"/>
<feature type="compositionally biased region" description="Acidic residues" evidence="5">
    <location>
        <begin position="139"/>
        <end position="149"/>
    </location>
</feature>
<dbReference type="GO" id="GO:0005783">
    <property type="term" value="C:endoplasmic reticulum"/>
    <property type="evidence" value="ECO:0007669"/>
    <property type="project" value="InterPro"/>
</dbReference>
<evidence type="ECO:0000256" key="1">
    <source>
        <dbReference type="ARBA" id="ARBA00004167"/>
    </source>
</evidence>
<dbReference type="Pfam" id="PF07946">
    <property type="entry name" value="CCDC47"/>
    <property type="match status" value="1"/>
</dbReference>
<keyword evidence="2 6" id="KW-0812">Transmembrane</keyword>
<organism evidence="9">
    <name type="scientific">Salpingoeca rosetta (strain ATCC 50818 / BSB-021)</name>
    <dbReference type="NCBI Taxonomy" id="946362"/>
    <lineage>
        <taxon>Eukaryota</taxon>
        <taxon>Choanoflagellata</taxon>
        <taxon>Craspedida</taxon>
        <taxon>Salpingoecidae</taxon>
        <taxon>Salpingoeca</taxon>
    </lineage>
</organism>
<dbReference type="OMA" id="ESMWVAT"/>
<keyword evidence="3 6" id="KW-1133">Transmembrane helix</keyword>
<dbReference type="KEGG" id="sre:PTSG_06951"/>
<dbReference type="PANTHER" id="PTHR12883">
    <property type="entry name" value="ADIPOCYTE-SPECIFIC PROTEIN 4-RELATED"/>
    <property type="match status" value="1"/>
</dbReference>
<dbReference type="InterPro" id="IPR012879">
    <property type="entry name" value="CCDC47"/>
</dbReference>
<dbReference type="InParanoid" id="F2UF99"/>
<evidence type="ECO:0000313" key="9">
    <source>
        <dbReference type="Proteomes" id="UP000007799"/>
    </source>
</evidence>
<dbReference type="GO" id="GO:0032469">
    <property type="term" value="P:endoplasmic reticulum calcium ion homeostasis"/>
    <property type="evidence" value="ECO:0007669"/>
    <property type="project" value="InterPro"/>
</dbReference>
<feature type="compositionally biased region" description="Basic and acidic residues" evidence="5">
    <location>
        <begin position="460"/>
        <end position="473"/>
    </location>
</feature>
<keyword evidence="4 6" id="KW-0472">Membrane</keyword>
<feature type="signal peptide" evidence="7">
    <location>
        <begin position="1"/>
        <end position="25"/>
    </location>
</feature>
<dbReference type="RefSeq" id="XP_004992352.1">
    <property type="nucleotide sequence ID" value="XM_004992295.1"/>
</dbReference>
<dbReference type="GeneID" id="16072912"/>
<accession>F2UF99</accession>
<keyword evidence="9" id="KW-1185">Reference proteome</keyword>
<dbReference type="GO" id="GO:0016020">
    <property type="term" value="C:membrane"/>
    <property type="evidence" value="ECO:0007669"/>
    <property type="project" value="UniProtKB-SubCell"/>
</dbReference>
<feature type="region of interest" description="Disordered" evidence="5">
    <location>
        <begin position="117"/>
        <end position="149"/>
    </location>
</feature>
<dbReference type="Proteomes" id="UP000007799">
    <property type="component" value="Unassembled WGS sequence"/>
</dbReference>
<sequence>MRAAVWWKKALVVVLVALLVGGVGGAMNGAHAAEEDEFDEDEFTSPGAGVAVPSPPKAATDIADDGASVPLEDAAPGDADEEEFDSASEFRVVGIPRTAVNSLDDDFDEEEFEAVLVDEPVQQQGAAGRGDSKVAGSHDDDEEVDDDDIDGDVKLDLSVEAKAAARLSNRPLDIREYYLEIVGLVVLLGFLVFYLHGRSENKRVVEAVAESVLERMKERFAHIGDETSKPIIAEAANEFVLYGTGNRRCFSFKAEFVLKRRQDAIGLVLDTATGQQDTLVVSAQLDGKQVDPFVLAVTTPLFEPELRSDNEDIAFLTKKGPQLFETLNVVCDSQGAATSILSGSVLTRIKAIEDYLVHLKMTDQYRTQKVRRPGDWPNNDLKLQKPINAMTMHLSVDLTREADRAAAVTAIELGMDLLEAMATYKMSSQDKTRAKKLRDDFTSLIQKEISKQEAQAVQARVEERKQKERERLEANPQELAKWEEKQRKRQQRKQAKQGRIMIK</sequence>
<evidence type="ECO:0000256" key="7">
    <source>
        <dbReference type="SAM" id="SignalP"/>
    </source>
</evidence>
<comment type="subcellular location">
    <subcellularLocation>
        <location evidence="1">Membrane</location>
        <topology evidence="1">Single-pass membrane protein</topology>
    </subcellularLocation>
</comment>
<evidence type="ECO:0000313" key="8">
    <source>
        <dbReference type="EMBL" id="EGD75299.1"/>
    </source>
</evidence>
<evidence type="ECO:0000256" key="2">
    <source>
        <dbReference type="ARBA" id="ARBA00022692"/>
    </source>
</evidence>
<dbReference type="GO" id="GO:0005509">
    <property type="term" value="F:calcium ion binding"/>
    <property type="evidence" value="ECO:0007669"/>
    <property type="project" value="InterPro"/>
</dbReference>
<reference evidence="8" key="1">
    <citation type="submission" date="2009-08" db="EMBL/GenBank/DDBJ databases">
        <title>Annotation of Salpingoeca rosetta.</title>
        <authorList>
            <consortium name="The Broad Institute Genome Sequencing Platform"/>
            <person name="Russ C."/>
            <person name="Cuomo C."/>
            <person name="Burger G."/>
            <person name="Gray M.W."/>
            <person name="Holland P.W.H."/>
            <person name="King N."/>
            <person name="Lang F.B.F."/>
            <person name="Roger A.J."/>
            <person name="Ruiz-Trillo I."/>
            <person name="Young S.K."/>
            <person name="Zeng Q."/>
            <person name="Gargeya S."/>
            <person name="Alvarado L."/>
            <person name="Berlin A."/>
            <person name="Chapman S.B."/>
            <person name="Chen Z."/>
            <person name="Freedman E."/>
            <person name="Gellesch M."/>
            <person name="Goldberg J."/>
            <person name="Griggs A."/>
            <person name="Gujja S."/>
            <person name="Heilman E."/>
            <person name="Heiman D."/>
            <person name="Howarth C."/>
            <person name="Mehta T."/>
            <person name="Neiman D."/>
            <person name="Pearson M."/>
            <person name="Roberts A."/>
            <person name="Saif S."/>
            <person name="Shea T."/>
            <person name="Shenoy N."/>
            <person name="Sisk P."/>
            <person name="Stolte C."/>
            <person name="Sykes S."/>
            <person name="White J."/>
            <person name="Yandava C."/>
            <person name="Haas B."/>
            <person name="Nusbaum C."/>
            <person name="Birren B."/>
        </authorList>
    </citation>
    <scope>NUCLEOTIDE SEQUENCE [LARGE SCALE GENOMIC DNA]</scope>
    <source>
        <strain evidence="8">ATCC 50818</strain>
    </source>
</reference>
<protein>
    <recommendedName>
        <fullName evidence="10">Coiled-coil domain-containing protein 47</fullName>
    </recommendedName>
</protein>
<dbReference type="eggNOG" id="KOG2357">
    <property type="taxonomic scope" value="Eukaryota"/>
</dbReference>